<dbReference type="Gene3D" id="1.10.287.110">
    <property type="entry name" value="DnaJ domain"/>
    <property type="match status" value="1"/>
</dbReference>
<dbReference type="CDD" id="cd10719">
    <property type="entry name" value="DnaJ_zf"/>
    <property type="match status" value="1"/>
</dbReference>
<dbReference type="InterPro" id="IPR002939">
    <property type="entry name" value="DnaJ_C"/>
</dbReference>
<name>A0ABR5HPG8_9BURK</name>
<feature type="binding site" evidence="9">
    <location>
        <position position="190"/>
    </location>
    <ligand>
        <name>Zn(2+)</name>
        <dbReference type="ChEBI" id="CHEBI:29105"/>
        <label>2</label>
    </ligand>
</feature>
<comment type="function">
    <text evidence="9">Participates actively in the response to hyperosmotic and heat shock by preventing the aggregation of stress-denatured proteins and by disaggregating proteins, also in an autonomous, DnaK-independent fashion. Unfolded proteins bind initially to DnaJ; upon interaction with the DnaJ-bound protein, DnaK hydrolyzes its bound ATP, resulting in the formation of a stable complex. GrpE releases ADP from DnaK; ATP binding to DnaK triggers the release of the substrate protein, thus completing the reaction cycle. Several rounds of ATP-dependent interactions between DnaJ, DnaK and GrpE are required for fully efficient folding. Also involved, together with DnaK and GrpE, in the DNA replication of plasmids through activation of initiation proteins.</text>
</comment>
<evidence type="ECO:0000256" key="4">
    <source>
        <dbReference type="ARBA" id="ARBA00022737"/>
    </source>
</evidence>
<proteinExistence type="inferred from homology"/>
<dbReference type="SMART" id="SM00271">
    <property type="entry name" value="DnaJ"/>
    <property type="match status" value="1"/>
</dbReference>
<dbReference type="CDD" id="cd10747">
    <property type="entry name" value="DnaJ_C"/>
    <property type="match status" value="1"/>
</dbReference>
<gene>
    <name evidence="9" type="primary">dnaJ</name>
    <name evidence="13" type="ORF">BPMI_02045c</name>
</gene>
<evidence type="ECO:0000256" key="6">
    <source>
        <dbReference type="ARBA" id="ARBA00022833"/>
    </source>
</evidence>
<comment type="subunit">
    <text evidence="9">Homodimer.</text>
</comment>
<dbReference type="NCBIfam" id="TIGR02349">
    <property type="entry name" value="DnaJ_bact"/>
    <property type="match status" value="1"/>
</dbReference>
<dbReference type="CDD" id="cd06257">
    <property type="entry name" value="DnaJ"/>
    <property type="match status" value="1"/>
</dbReference>
<evidence type="ECO:0000256" key="2">
    <source>
        <dbReference type="ARBA" id="ARBA00022705"/>
    </source>
</evidence>
<evidence type="ECO:0000259" key="11">
    <source>
        <dbReference type="PROSITE" id="PS50076"/>
    </source>
</evidence>
<evidence type="ECO:0000259" key="12">
    <source>
        <dbReference type="PROSITE" id="PS51188"/>
    </source>
</evidence>
<comment type="similarity">
    <text evidence="9">Belongs to the DnaJ family.</text>
</comment>
<protein>
    <recommendedName>
        <fullName evidence="9">Chaperone protein DnaJ</fullName>
    </recommendedName>
</protein>
<feature type="domain" description="CR-type" evidence="12">
    <location>
        <begin position="157"/>
        <end position="235"/>
    </location>
</feature>
<dbReference type="SUPFAM" id="SSF49493">
    <property type="entry name" value="HSP40/DnaJ peptide-binding domain"/>
    <property type="match status" value="2"/>
</dbReference>
<feature type="zinc finger region" description="CR-type" evidence="10">
    <location>
        <begin position="157"/>
        <end position="235"/>
    </location>
</feature>
<evidence type="ECO:0000256" key="1">
    <source>
        <dbReference type="ARBA" id="ARBA00022490"/>
    </source>
</evidence>
<evidence type="ECO:0000256" key="7">
    <source>
        <dbReference type="ARBA" id="ARBA00023016"/>
    </source>
</evidence>
<dbReference type="InterPro" id="IPR036410">
    <property type="entry name" value="HSP_DnaJ_Cys-rich_dom_sf"/>
</dbReference>
<comment type="caution">
    <text evidence="13">The sequence shown here is derived from an EMBL/GenBank/DDBJ whole genome shotgun (WGS) entry which is preliminary data.</text>
</comment>
<evidence type="ECO:0000256" key="10">
    <source>
        <dbReference type="PROSITE-ProRule" id="PRU00546"/>
    </source>
</evidence>
<keyword evidence="2 9" id="KW-0235">DNA replication</keyword>
<feature type="domain" description="J" evidence="11">
    <location>
        <begin position="26"/>
        <end position="91"/>
    </location>
</feature>
<dbReference type="InterPro" id="IPR036869">
    <property type="entry name" value="J_dom_sf"/>
</dbReference>
<feature type="binding site" evidence="9">
    <location>
        <position position="209"/>
    </location>
    <ligand>
        <name>Zn(2+)</name>
        <dbReference type="ChEBI" id="CHEBI:29105"/>
        <label>2</label>
    </ligand>
</feature>
<dbReference type="InterPro" id="IPR001623">
    <property type="entry name" value="DnaJ_domain"/>
</dbReference>
<evidence type="ECO:0000256" key="9">
    <source>
        <dbReference type="HAMAP-Rule" id="MF_01152"/>
    </source>
</evidence>
<sequence length="397" mass="43176">MKRRKYLTGSVAGQARRHRTDMAKRDYYDVLGVAKNASDDEIKKAYRKLAMKYHPDRNPDNKKAEESFKEGKEAYEMLSDTQKRAAYDQYGHAGVDPNMAGAGAQGFGGFADAFGDIFSDIFGQAAGGAGARGGPQVYRGADLRYSMEITLEQAAHGYDTQIRVPSWVNCNVCHGSGAKAGTKPEICPTCHGQGQVRMSQGFFSIQQTCPKCHGTGTYVPDPCTNCHGQGKVKETKTLEVKIPAGIDDGMHIRSAGNGEPGINGGPSGDLYVEIHIKQHSVFERDGEDLHCQMPISFTTAALGGEIEVPTLAGRASFTVPEGSQSGKTFRLRGKGIKGLRSSIAGDLYVHVQVETPVKLTDQQRDLLKQFEKSLSEGGARHSPQSKSWFDRVKSFFD</sequence>
<dbReference type="EMBL" id="LELG01000002">
    <property type="protein sequence ID" value="KMQ81273.1"/>
    <property type="molecule type" value="Genomic_DNA"/>
</dbReference>
<evidence type="ECO:0000256" key="3">
    <source>
        <dbReference type="ARBA" id="ARBA00022723"/>
    </source>
</evidence>
<dbReference type="Gene3D" id="2.60.260.20">
    <property type="entry name" value="Urease metallochaperone UreE, N-terminal domain"/>
    <property type="match status" value="2"/>
</dbReference>
<accession>A0ABR5HPG8</accession>
<dbReference type="HAMAP" id="MF_01152">
    <property type="entry name" value="DnaJ"/>
    <property type="match status" value="1"/>
</dbReference>
<comment type="subcellular location">
    <subcellularLocation>
        <location evidence="9">Cytoplasm</location>
    </subcellularLocation>
</comment>
<organism evidence="13 14">
    <name type="scientific">Candidatus Burkholderia pumila</name>
    <dbReference type="NCBI Taxonomy" id="1090375"/>
    <lineage>
        <taxon>Bacteria</taxon>
        <taxon>Pseudomonadati</taxon>
        <taxon>Pseudomonadota</taxon>
        <taxon>Betaproteobacteria</taxon>
        <taxon>Burkholderiales</taxon>
        <taxon>Burkholderiaceae</taxon>
        <taxon>Burkholderia</taxon>
    </lineage>
</organism>
<keyword evidence="5 9" id="KW-0863">Zinc-finger</keyword>
<feature type="binding site" evidence="9">
    <location>
        <position position="173"/>
    </location>
    <ligand>
        <name>Zn(2+)</name>
        <dbReference type="ChEBI" id="CHEBI:29105"/>
        <label>1</label>
    </ligand>
</feature>
<dbReference type="NCBIfam" id="NF008035">
    <property type="entry name" value="PRK10767.1"/>
    <property type="match status" value="1"/>
</dbReference>
<comment type="cofactor">
    <cofactor evidence="9">
        <name>Zn(2+)</name>
        <dbReference type="ChEBI" id="CHEBI:29105"/>
    </cofactor>
    <text evidence="9">Binds 2 Zn(2+) ions per monomer.</text>
</comment>
<dbReference type="PROSITE" id="PS50076">
    <property type="entry name" value="DNAJ_2"/>
    <property type="match status" value="1"/>
</dbReference>
<feature type="repeat" description="CXXCXGXG motif" evidence="9">
    <location>
        <begin position="223"/>
        <end position="230"/>
    </location>
</feature>
<evidence type="ECO:0000313" key="13">
    <source>
        <dbReference type="EMBL" id="KMQ81273.1"/>
    </source>
</evidence>
<comment type="domain">
    <text evidence="9">The J domain is necessary and sufficient to stimulate DnaK ATPase activity. Zinc center 1 plays an important role in the autonomous, DnaK-independent chaperone activity of DnaJ. Zinc center 2 is essential for interaction with DnaK and for DnaJ activity.</text>
</comment>
<feature type="binding site" evidence="9">
    <location>
        <position position="212"/>
    </location>
    <ligand>
        <name>Zn(2+)</name>
        <dbReference type="ChEBI" id="CHEBI:29105"/>
        <label>2</label>
    </ligand>
</feature>
<dbReference type="SUPFAM" id="SSF46565">
    <property type="entry name" value="Chaperone J-domain"/>
    <property type="match status" value="1"/>
</dbReference>
<feature type="repeat" description="CXXCXGXG motif" evidence="9">
    <location>
        <begin position="170"/>
        <end position="177"/>
    </location>
</feature>
<keyword evidence="6 9" id="KW-0862">Zinc</keyword>
<keyword evidence="7 9" id="KW-0346">Stress response</keyword>
<dbReference type="InterPro" id="IPR012724">
    <property type="entry name" value="DnaJ"/>
</dbReference>
<evidence type="ECO:0000256" key="5">
    <source>
        <dbReference type="ARBA" id="ARBA00022771"/>
    </source>
</evidence>
<dbReference type="Gene3D" id="2.10.230.10">
    <property type="entry name" value="Heat shock protein DnaJ, cysteine-rich domain"/>
    <property type="match status" value="1"/>
</dbReference>
<feature type="repeat" description="CXXCXGXG motif" evidence="9">
    <location>
        <begin position="209"/>
        <end position="216"/>
    </location>
</feature>
<dbReference type="Pfam" id="PF01556">
    <property type="entry name" value="DnaJ_C"/>
    <property type="match status" value="1"/>
</dbReference>
<dbReference type="PANTHER" id="PTHR43096:SF48">
    <property type="entry name" value="CHAPERONE PROTEIN DNAJ"/>
    <property type="match status" value="1"/>
</dbReference>
<keyword evidence="4 9" id="KW-0677">Repeat</keyword>
<dbReference type="Pfam" id="PF00226">
    <property type="entry name" value="DnaJ"/>
    <property type="match status" value="1"/>
</dbReference>
<evidence type="ECO:0000256" key="8">
    <source>
        <dbReference type="ARBA" id="ARBA00023186"/>
    </source>
</evidence>
<evidence type="ECO:0000313" key="14">
    <source>
        <dbReference type="Proteomes" id="UP000242951"/>
    </source>
</evidence>
<keyword evidence="8 9" id="KW-0143">Chaperone</keyword>
<keyword evidence="14" id="KW-1185">Reference proteome</keyword>
<feature type="binding site" evidence="9">
    <location>
        <position position="226"/>
    </location>
    <ligand>
        <name>Zn(2+)</name>
        <dbReference type="ChEBI" id="CHEBI:29105"/>
        <label>1</label>
    </ligand>
</feature>
<feature type="repeat" description="CXXCXGXG motif" evidence="9">
    <location>
        <begin position="187"/>
        <end position="194"/>
    </location>
</feature>
<feature type="binding site" evidence="9">
    <location>
        <position position="187"/>
    </location>
    <ligand>
        <name>Zn(2+)</name>
        <dbReference type="ChEBI" id="CHEBI:29105"/>
        <label>2</label>
    </ligand>
</feature>
<keyword evidence="1 9" id="KW-0963">Cytoplasm</keyword>
<dbReference type="Proteomes" id="UP000242951">
    <property type="component" value="Unassembled WGS sequence"/>
</dbReference>
<dbReference type="InterPro" id="IPR001305">
    <property type="entry name" value="HSP_DnaJ_Cys-rich_dom"/>
</dbReference>
<dbReference type="SUPFAM" id="SSF57938">
    <property type="entry name" value="DnaJ/Hsp40 cysteine-rich domain"/>
    <property type="match status" value="1"/>
</dbReference>
<feature type="binding site" evidence="9">
    <location>
        <position position="170"/>
    </location>
    <ligand>
        <name>Zn(2+)</name>
        <dbReference type="ChEBI" id="CHEBI:29105"/>
        <label>1</label>
    </ligand>
</feature>
<dbReference type="PRINTS" id="PR00625">
    <property type="entry name" value="JDOMAIN"/>
</dbReference>
<dbReference type="InterPro" id="IPR008971">
    <property type="entry name" value="HSP40/DnaJ_pept-bd"/>
</dbReference>
<keyword evidence="3 9" id="KW-0479">Metal-binding</keyword>
<dbReference type="PROSITE" id="PS51188">
    <property type="entry name" value="ZF_CR"/>
    <property type="match status" value="1"/>
</dbReference>
<dbReference type="Pfam" id="PF00684">
    <property type="entry name" value="DnaJ_CXXCXGXG"/>
    <property type="match status" value="1"/>
</dbReference>
<dbReference type="PANTHER" id="PTHR43096">
    <property type="entry name" value="DNAJ HOMOLOG 1, MITOCHONDRIAL-RELATED"/>
    <property type="match status" value="1"/>
</dbReference>
<feature type="binding site" evidence="9">
    <location>
        <position position="223"/>
    </location>
    <ligand>
        <name>Zn(2+)</name>
        <dbReference type="ChEBI" id="CHEBI:29105"/>
        <label>1</label>
    </ligand>
</feature>
<reference evidence="13 14" key="1">
    <citation type="submission" date="2015-06" db="EMBL/GenBank/DDBJ databases">
        <title>Comparative genomics of Burkholderia leaf nodule symbionts.</title>
        <authorList>
            <person name="Carlier A."/>
            <person name="Eberl L."/>
            <person name="Pinto-Carbo M."/>
        </authorList>
    </citation>
    <scope>NUCLEOTIDE SEQUENCE [LARGE SCALE GENOMIC DNA]</scope>
    <source>
        <strain evidence="13 14">UZHbot3</strain>
    </source>
</reference>